<accession>A0A2Z4LY20</accession>
<reference evidence="2 3" key="1">
    <citation type="submission" date="2018-06" db="EMBL/GenBank/DDBJ databases">
        <title>Spongiibacterium sp. HME9304 Genome sequencing and assembly.</title>
        <authorList>
            <person name="Kang H."/>
            <person name="Kim H."/>
            <person name="Joh K."/>
        </authorList>
    </citation>
    <scope>NUCLEOTIDE SEQUENCE [LARGE SCALE GENOMIC DNA]</scope>
    <source>
        <strain evidence="2 3">HME9304</strain>
    </source>
</reference>
<dbReference type="PANTHER" id="PTHR46825:SF15">
    <property type="entry name" value="BETA-LACTAMASE-RELATED DOMAIN-CONTAINING PROTEIN"/>
    <property type="match status" value="1"/>
</dbReference>
<evidence type="ECO:0000313" key="3">
    <source>
        <dbReference type="Proteomes" id="UP000248536"/>
    </source>
</evidence>
<dbReference type="Gene3D" id="3.40.710.10">
    <property type="entry name" value="DD-peptidase/beta-lactamase superfamily"/>
    <property type="match status" value="1"/>
</dbReference>
<keyword evidence="3" id="KW-1185">Reference proteome</keyword>
<feature type="domain" description="Beta-lactamase-related" evidence="1">
    <location>
        <begin position="66"/>
        <end position="397"/>
    </location>
</feature>
<keyword evidence="2" id="KW-0378">Hydrolase</keyword>
<gene>
    <name evidence="2" type="primary">ampC</name>
    <name evidence="2" type="ORF">HME9304_03290</name>
</gene>
<dbReference type="KEGG" id="spon:HME9304_03290"/>
<dbReference type="AlphaFoldDB" id="A0A2Z4LY20"/>
<dbReference type="InterPro" id="IPR012338">
    <property type="entry name" value="Beta-lactam/transpept-like"/>
</dbReference>
<dbReference type="EC" id="3.5.2.6" evidence="2"/>
<sequence length="422" mass="47084">MNRIKIFGFSVSALVMFFIISAGGRVDKTIDTGNTQNNSEPKKSNFTGREIQIYLLRQQKLKTALQEYFKEAIVSGEIVGAGVSIVHGDSILFSDGFGKRNINGKANVDGKTIFRLGSLSKGFAGILAASLQFEGELGFNDKVLDYIPEFKFGDSLNTQKVTLSHILSHTSGTPYHSFTNLVEAGVSVANIAKRFNEVTPIAEPGTMYSYQNAMFALSQEIIYKVTGNDVQTLLQKRFFSPLGMSTVSMDHNTLLNSNNVALPHTRKKTGWKSLPLKNRYYNAIVAGGINASALDMAKWMRFLLGHNPDVLEPASIQTVFKPFIKLGNNNKYYQRWPNHIESHYGFGWRIHTFKKDDSPQIKTVWHHGGSVNDYRNEIALYPENDLGICVLLNGNSKLARTVIPDLYKIVETVYTETCITSE</sequence>
<dbReference type="Pfam" id="PF00144">
    <property type="entry name" value="Beta-lactamase"/>
    <property type="match status" value="1"/>
</dbReference>
<dbReference type="InterPro" id="IPR050491">
    <property type="entry name" value="AmpC-like"/>
</dbReference>
<dbReference type="EMBL" id="CP030104">
    <property type="protein sequence ID" value="AWX46258.1"/>
    <property type="molecule type" value="Genomic_DNA"/>
</dbReference>
<evidence type="ECO:0000313" key="2">
    <source>
        <dbReference type="EMBL" id="AWX46258.1"/>
    </source>
</evidence>
<name>A0A2Z4LY20_9FLAO</name>
<dbReference type="PANTHER" id="PTHR46825">
    <property type="entry name" value="D-ALANYL-D-ALANINE-CARBOXYPEPTIDASE/ENDOPEPTIDASE AMPH"/>
    <property type="match status" value="1"/>
</dbReference>
<dbReference type="RefSeq" id="WP_164674863.1">
    <property type="nucleotide sequence ID" value="NZ_CP030104.1"/>
</dbReference>
<organism evidence="2 3">
    <name type="scientific">Flagellimonas maritima</name>
    <dbReference type="NCBI Taxonomy" id="1383885"/>
    <lineage>
        <taxon>Bacteria</taxon>
        <taxon>Pseudomonadati</taxon>
        <taxon>Bacteroidota</taxon>
        <taxon>Flavobacteriia</taxon>
        <taxon>Flavobacteriales</taxon>
        <taxon>Flavobacteriaceae</taxon>
        <taxon>Flagellimonas</taxon>
    </lineage>
</organism>
<dbReference type="GO" id="GO:0008800">
    <property type="term" value="F:beta-lactamase activity"/>
    <property type="evidence" value="ECO:0007669"/>
    <property type="project" value="UniProtKB-EC"/>
</dbReference>
<proteinExistence type="predicted"/>
<dbReference type="SUPFAM" id="SSF56601">
    <property type="entry name" value="beta-lactamase/transpeptidase-like"/>
    <property type="match status" value="1"/>
</dbReference>
<evidence type="ECO:0000259" key="1">
    <source>
        <dbReference type="Pfam" id="PF00144"/>
    </source>
</evidence>
<dbReference type="Proteomes" id="UP000248536">
    <property type="component" value="Chromosome"/>
</dbReference>
<protein>
    <submittedName>
        <fullName evidence="2">Beta-lactamase</fullName>
        <ecNumber evidence="2">3.5.2.6</ecNumber>
    </submittedName>
</protein>
<dbReference type="InterPro" id="IPR001466">
    <property type="entry name" value="Beta-lactam-related"/>
</dbReference>